<accession>A0AAD7FH87</accession>
<organism evidence="3 4">
    <name type="scientific">Roridomyces roridus</name>
    <dbReference type="NCBI Taxonomy" id="1738132"/>
    <lineage>
        <taxon>Eukaryota</taxon>
        <taxon>Fungi</taxon>
        <taxon>Dikarya</taxon>
        <taxon>Basidiomycota</taxon>
        <taxon>Agaricomycotina</taxon>
        <taxon>Agaricomycetes</taxon>
        <taxon>Agaricomycetidae</taxon>
        <taxon>Agaricales</taxon>
        <taxon>Marasmiineae</taxon>
        <taxon>Mycenaceae</taxon>
        <taxon>Roridomyces</taxon>
    </lineage>
</organism>
<dbReference type="PANTHER" id="PTHR15496:SF2">
    <property type="entry name" value="GENERAL TRANSCRIPTION FACTOR 3C POLYPEPTIDE 4"/>
    <property type="match status" value="1"/>
</dbReference>
<dbReference type="GO" id="GO:0006384">
    <property type="term" value="P:transcription initiation at RNA polymerase III promoter"/>
    <property type="evidence" value="ECO:0007669"/>
    <property type="project" value="InterPro"/>
</dbReference>
<keyword evidence="4" id="KW-1185">Reference proteome</keyword>
<dbReference type="GO" id="GO:0004402">
    <property type="term" value="F:histone acetyltransferase activity"/>
    <property type="evidence" value="ECO:0007669"/>
    <property type="project" value="InterPro"/>
</dbReference>
<dbReference type="InterPro" id="IPR015943">
    <property type="entry name" value="WD40/YVTN_repeat-like_dom_sf"/>
</dbReference>
<proteinExistence type="predicted"/>
<feature type="domain" description="Transcription factor IIIC 90kDa subunit N-terminal" evidence="1">
    <location>
        <begin position="24"/>
        <end position="376"/>
    </location>
</feature>
<dbReference type="InterPro" id="IPR044230">
    <property type="entry name" value="GTF3C4"/>
</dbReference>
<sequence length="765" mass="83835">MTRTPPLSALSIPAVTSRPVSLQWSGDGQVFFMTKGSVYILTPGPGLHSVPQDAHNSHVKWFSTMIDYNARNGHKWFDCSQEWSALALGSLDVGLRTLSCSPSNLTPDGGCVVAILSSNMDLTLWHTTKNSIKGEWIKLCDVTPSIVELVSKESEYSSVEQTLRSQITSLLWTSPAEFNIKSPSPYIDSSLVITGTRAGTLMFFRYANLALDHVTTIQVSDQWITHLALSPWSPGQAGEATCNLAYGLADGSVGLVKIVQILSSSASSSGFSRDYTIDVRVEDYQRIIFEPDNAGITALSWVLPNRNMVLARASPGVLSLWTEEGLGWSGVRTLRLCTQKISVGSSALHPVSGLHYIHQEDALLVCLFDGSIHIVHSVSQDPTLSEQVVQRPDELTSRGLSEILRSTFERTEKGAVSKRDMNRVSGLIPYDDFSVALWVQESAQPSDFDYKYDVLQESTIVAAQLCKPPTHDVLLCQLRTLITSSKASTGATPLHILRPIFLYLPELLPELYPRIVELVSEIADVPPKPVIAAWAGDAVTPDLRMDFRQSLKQHLFGCDVLLSIRLKFFVTLFCLTKTTDAEKREELEAVAQKLIQSTAHIVLEILCRHLLAVVSCLREVDIPFLMRIALQSSMPGVPPELRADTESLLNAISSSIPSFSRETSEKDSLEESCPACGGVITLDSGAESRCAQGHIWGRCSVTSFILSTPKLRTCGGCGRKAFSAPSRDANNGNWLPPAARSWVVEELLEAAPRCLFCGNNFGCFF</sequence>
<dbReference type="InterPro" id="IPR024764">
    <property type="entry name" value="TFIIIC_Znf"/>
</dbReference>
<dbReference type="InterPro" id="IPR036322">
    <property type="entry name" value="WD40_repeat_dom_sf"/>
</dbReference>
<name>A0AAD7FH87_9AGAR</name>
<evidence type="ECO:0000259" key="1">
    <source>
        <dbReference type="Pfam" id="PF12657"/>
    </source>
</evidence>
<evidence type="ECO:0000313" key="4">
    <source>
        <dbReference type="Proteomes" id="UP001221142"/>
    </source>
</evidence>
<evidence type="ECO:0000313" key="3">
    <source>
        <dbReference type="EMBL" id="KAJ7623747.1"/>
    </source>
</evidence>
<gene>
    <name evidence="3" type="ORF">FB45DRAFT_926634</name>
</gene>
<dbReference type="EMBL" id="JARKIF010000014">
    <property type="protein sequence ID" value="KAJ7623747.1"/>
    <property type="molecule type" value="Genomic_DNA"/>
</dbReference>
<dbReference type="AlphaFoldDB" id="A0AAD7FH87"/>
<dbReference type="PANTHER" id="PTHR15496">
    <property type="entry name" value="GENERAL TRANSCRIPTION FACTOR 3C POLYPEPTIDE 4 FAMILY"/>
    <property type="match status" value="1"/>
</dbReference>
<dbReference type="Pfam" id="PF12657">
    <property type="entry name" value="TFIIIC_delta"/>
    <property type="match status" value="1"/>
</dbReference>
<feature type="domain" description="Transcription factor IIIC putative zinc-finger" evidence="2">
    <location>
        <begin position="663"/>
        <end position="761"/>
    </location>
</feature>
<reference evidence="3" key="1">
    <citation type="submission" date="2023-03" db="EMBL/GenBank/DDBJ databases">
        <title>Massive genome expansion in bonnet fungi (Mycena s.s.) driven by repeated elements and novel gene families across ecological guilds.</title>
        <authorList>
            <consortium name="Lawrence Berkeley National Laboratory"/>
            <person name="Harder C.B."/>
            <person name="Miyauchi S."/>
            <person name="Viragh M."/>
            <person name="Kuo A."/>
            <person name="Thoen E."/>
            <person name="Andreopoulos B."/>
            <person name="Lu D."/>
            <person name="Skrede I."/>
            <person name="Drula E."/>
            <person name="Henrissat B."/>
            <person name="Morin E."/>
            <person name="Kohler A."/>
            <person name="Barry K."/>
            <person name="LaButti K."/>
            <person name="Morin E."/>
            <person name="Salamov A."/>
            <person name="Lipzen A."/>
            <person name="Mereny Z."/>
            <person name="Hegedus B."/>
            <person name="Baldrian P."/>
            <person name="Stursova M."/>
            <person name="Weitz H."/>
            <person name="Taylor A."/>
            <person name="Grigoriev I.V."/>
            <person name="Nagy L.G."/>
            <person name="Martin F."/>
            <person name="Kauserud H."/>
        </authorList>
    </citation>
    <scope>NUCLEOTIDE SEQUENCE</scope>
    <source>
        <strain evidence="3">9284</strain>
    </source>
</reference>
<dbReference type="SUPFAM" id="SSF50978">
    <property type="entry name" value="WD40 repeat-like"/>
    <property type="match status" value="1"/>
</dbReference>
<comment type="caution">
    <text evidence="3">The sequence shown here is derived from an EMBL/GenBank/DDBJ whole genome shotgun (WGS) entry which is preliminary data.</text>
</comment>
<dbReference type="InterPro" id="IPR024761">
    <property type="entry name" value="TFIIIC_delta_N"/>
</dbReference>
<evidence type="ECO:0000259" key="2">
    <source>
        <dbReference type="Pfam" id="PF12660"/>
    </source>
</evidence>
<dbReference type="Gene3D" id="2.130.10.10">
    <property type="entry name" value="YVTN repeat-like/Quinoprotein amine dehydrogenase"/>
    <property type="match status" value="1"/>
</dbReference>
<dbReference type="Pfam" id="PF12660">
    <property type="entry name" value="zf-TFIIIC"/>
    <property type="match status" value="1"/>
</dbReference>
<dbReference type="Proteomes" id="UP001221142">
    <property type="component" value="Unassembled WGS sequence"/>
</dbReference>
<dbReference type="GO" id="GO:0000127">
    <property type="term" value="C:transcription factor TFIIIC complex"/>
    <property type="evidence" value="ECO:0007669"/>
    <property type="project" value="InterPro"/>
</dbReference>
<protein>
    <submittedName>
        <fullName evidence="3">Transcription factor IIIC subunit delta N-term-domain-containing protein</fullName>
    </submittedName>
</protein>